<sequence>MHQVPCGLQRRSKKQRVDRSTNQASDPNYAPIAKLIRNQSGAETHARTNQKPKESYRPA</sequence>
<dbReference type="AlphaFoldDB" id="L7CHN1"/>
<name>L7CHN1_RHOBT</name>
<evidence type="ECO:0000313" key="2">
    <source>
        <dbReference type="EMBL" id="ELP33774.1"/>
    </source>
</evidence>
<reference evidence="2 3" key="1">
    <citation type="journal article" date="2013" name="Mar. Genomics">
        <title>Expression of sulfatases in Rhodopirellula baltica and the diversity of sulfatases in the genus Rhodopirellula.</title>
        <authorList>
            <person name="Wegner C.E."/>
            <person name="Richter-Heitmann T."/>
            <person name="Klindworth A."/>
            <person name="Klockow C."/>
            <person name="Richter M."/>
            <person name="Achstetter T."/>
            <person name="Glockner F.O."/>
            <person name="Harder J."/>
        </authorList>
    </citation>
    <scope>NUCLEOTIDE SEQUENCE [LARGE SCALE GENOMIC DNA]</scope>
    <source>
        <strain evidence="2 3">SWK14</strain>
    </source>
</reference>
<organism evidence="2 3">
    <name type="scientific">Rhodopirellula baltica SWK14</name>
    <dbReference type="NCBI Taxonomy" id="993516"/>
    <lineage>
        <taxon>Bacteria</taxon>
        <taxon>Pseudomonadati</taxon>
        <taxon>Planctomycetota</taxon>
        <taxon>Planctomycetia</taxon>
        <taxon>Pirellulales</taxon>
        <taxon>Pirellulaceae</taxon>
        <taxon>Rhodopirellula</taxon>
    </lineage>
</organism>
<comment type="caution">
    <text evidence="2">The sequence shown here is derived from an EMBL/GenBank/DDBJ whole genome shotgun (WGS) entry which is preliminary data.</text>
</comment>
<evidence type="ECO:0000313" key="3">
    <source>
        <dbReference type="Proteomes" id="UP000010959"/>
    </source>
</evidence>
<evidence type="ECO:0000256" key="1">
    <source>
        <dbReference type="SAM" id="MobiDB-lite"/>
    </source>
</evidence>
<proteinExistence type="predicted"/>
<protein>
    <submittedName>
        <fullName evidence="2">Uncharacterized protein</fullName>
    </submittedName>
</protein>
<dbReference type="PATRIC" id="fig|993516.3.peg.2471"/>
<gene>
    <name evidence="2" type="ORF">RBSWK_02320</name>
</gene>
<accession>L7CHN1</accession>
<dbReference type="Proteomes" id="UP000010959">
    <property type="component" value="Unassembled WGS sequence"/>
</dbReference>
<feature type="region of interest" description="Disordered" evidence="1">
    <location>
        <begin position="1"/>
        <end position="59"/>
    </location>
</feature>
<dbReference type="EMBL" id="AMWG01000045">
    <property type="protein sequence ID" value="ELP33774.1"/>
    <property type="molecule type" value="Genomic_DNA"/>
</dbReference>